<sequence>MEGYETSFFLILLKIIILISIQIQLYKMENKRMLPVLYKLNDVDATGPNNGNLNIYRTDKIPINKETLPPKTMLILFLKTKNEYPIPRPSKPVVNGKTISSLGCKMNKSKMVEKYESNP</sequence>
<evidence type="ECO:0000313" key="3">
    <source>
        <dbReference type="Proteomes" id="UP001232343"/>
    </source>
</evidence>
<dbReference type="EMBL" id="JAUSUO010000003">
    <property type="protein sequence ID" value="MDQ0343064.1"/>
    <property type="molecule type" value="Genomic_DNA"/>
</dbReference>
<protein>
    <submittedName>
        <fullName evidence="2">Uncharacterized protein</fullName>
    </submittedName>
</protein>
<dbReference type="Proteomes" id="UP001232343">
    <property type="component" value="Unassembled WGS sequence"/>
</dbReference>
<organism evidence="2 3">
    <name type="scientific">Lederbergia wuyishanensis</name>
    <dbReference type="NCBI Taxonomy" id="1347903"/>
    <lineage>
        <taxon>Bacteria</taxon>
        <taxon>Bacillati</taxon>
        <taxon>Bacillota</taxon>
        <taxon>Bacilli</taxon>
        <taxon>Bacillales</taxon>
        <taxon>Bacillaceae</taxon>
        <taxon>Lederbergia</taxon>
    </lineage>
</organism>
<dbReference type="RefSeq" id="WP_244681379.1">
    <property type="nucleotide sequence ID" value="NZ_JALIRM010000005.1"/>
</dbReference>
<comment type="caution">
    <text evidence="2">The sequence shown here is derived from an EMBL/GenBank/DDBJ whole genome shotgun (WGS) entry which is preliminary data.</text>
</comment>
<proteinExistence type="predicted"/>
<gene>
    <name evidence="2" type="ORF">J2S14_001878</name>
</gene>
<name>A0ABU0D3T9_9BACI</name>
<keyword evidence="1" id="KW-0812">Transmembrane</keyword>
<evidence type="ECO:0000256" key="1">
    <source>
        <dbReference type="SAM" id="Phobius"/>
    </source>
</evidence>
<accession>A0ABU0D3T9</accession>
<keyword evidence="1" id="KW-1133">Transmembrane helix</keyword>
<feature type="transmembrane region" description="Helical" evidence="1">
    <location>
        <begin position="6"/>
        <end position="26"/>
    </location>
</feature>
<keyword evidence="1" id="KW-0472">Membrane</keyword>
<reference evidence="2 3" key="1">
    <citation type="submission" date="2023-07" db="EMBL/GenBank/DDBJ databases">
        <title>Genomic Encyclopedia of Type Strains, Phase IV (KMG-IV): sequencing the most valuable type-strain genomes for metagenomic binning, comparative biology and taxonomic classification.</title>
        <authorList>
            <person name="Goeker M."/>
        </authorList>
    </citation>
    <scope>NUCLEOTIDE SEQUENCE [LARGE SCALE GENOMIC DNA]</scope>
    <source>
        <strain evidence="2 3">DSM 27848</strain>
    </source>
</reference>
<keyword evidence="3" id="KW-1185">Reference proteome</keyword>
<evidence type="ECO:0000313" key="2">
    <source>
        <dbReference type="EMBL" id="MDQ0343064.1"/>
    </source>
</evidence>